<organism evidence="1 2">
    <name type="scientific">Roseibacillus ishigakijimensis</name>
    <dbReference type="NCBI Taxonomy" id="454146"/>
    <lineage>
        <taxon>Bacteria</taxon>
        <taxon>Pseudomonadati</taxon>
        <taxon>Verrucomicrobiota</taxon>
        <taxon>Verrucomicrobiia</taxon>
        <taxon>Verrucomicrobiales</taxon>
        <taxon>Verrucomicrobiaceae</taxon>
        <taxon>Roseibacillus</taxon>
    </lineage>
</organism>
<dbReference type="AlphaFoldDB" id="A0A934RSP8"/>
<dbReference type="EMBL" id="JAENIO010000009">
    <property type="protein sequence ID" value="MBK1833520.1"/>
    <property type="molecule type" value="Genomic_DNA"/>
</dbReference>
<accession>A0A934RSP8</accession>
<sequence>MLDAFTDKASPAEKEHWAGLFRVAEVHPPLRRRVDRDEKSDEGHHVVASSLFWKPANSHEPDFPLLTREVLLNPASHGITTRINHPWEHYVEPLLRGAKRLLDNRPDVIFRVYLARDLSFLLPDLLEAGCEVLVMETSSIAHNPGAMWRFLAMEEENCLVTITDADRAHDVIYDVERTELVAKAGLGHWRVPYTFGAEETRRAAPTHYRPILACQFGSAKSYPMSELMSAFLWHHEKATFPTQVTIGSTAQNIFATRWPDYGFDEWFLLAVMFPRMAFEGVLTFVPWNDHALNQWFALDIEYCTWANPKSEIMYHSDPELAKLPQIEKRLHRKEKAPQTQTTPASIHALD</sequence>
<dbReference type="RefSeq" id="WP_200390952.1">
    <property type="nucleotide sequence ID" value="NZ_JAENIO010000009.1"/>
</dbReference>
<proteinExistence type="predicted"/>
<protein>
    <submittedName>
        <fullName evidence="1">Uncharacterized protein</fullName>
    </submittedName>
</protein>
<comment type="caution">
    <text evidence="1">The sequence shown here is derived from an EMBL/GenBank/DDBJ whole genome shotgun (WGS) entry which is preliminary data.</text>
</comment>
<evidence type="ECO:0000313" key="2">
    <source>
        <dbReference type="Proteomes" id="UP000604083"/>
    </source>
</evidence>
<reference evidence="1" key="1">
    <citation type="submission" date="2021-01" db="EMBL/GenBank/DDBJ databases">
        <title>Modified the classification status of verrucomicrobia.</title>
        <authorList>
            <person name="Feng X."/>
        </authorList>
    </citation>
    <scope>NUCLEOTIDE SEQUENCE</scope>
    <source>
        <strain evidence="1">KCTC 12986</strain>
    </source>
</reference>
<evidence type="ECO:0000313" key="1">
    <source>
        <dbReference type="EMBL" id="MBK1833520.1"/>
    </source>
</evidence>
<dbReference type="Proteomes" id="UP000604083">
    <property type="component" value="Unassembled WGS sequence"/>
</dbReference>
<keyword evidence="2" id="KW-1185">Reference proteome</keyword>
<name>A0A934RSP8_9BACT</name>
<gene>
    <name evidence="1" type="ORF">JIN78_05540</name>
</gene>